<comment type="catalytic activity">
    <reaction evidence="1">
        <text>ATP + protein L-histidine = ADP + protein N-phospho-L-histidine.</text>
        <dbReference type="EC" id="2.7.13.3"/>
    </reaction>
</comment>
<evidence type="ECO:0000256" key="9">
    <source>
        <dbReference type="SAM" id="Coils"/>
    </source>
</evidence>
<evidence type="ECO:0000256" key="4">
    <source>
        <dbReference type="ARBA" id="ARBA00022679"/>
    </source>
</evidence>
<evidence type="ECO:0000259" key="10">
    <source>
        <dbReference type="PROSITE" id="PS50110"/>
    </source>
</evidence>
<feature type="domain" description="Response regulatory" evidence="10">
    <location>
        <begin position="16"/>
        <end position="130"/>
    </location>
</feature>
<dbReference type="EC" id="2.7.13.3" evidence="2"/>
<dbReference type="PROSITE" id="PS50110">
    <property type="entry name" value="RESPONSE_REGULATORY"/>
    <property type="match status" value="1"/>
</dbReference>
<evidence type="ECO:0000313" key="11">
    <source>
        <dbReference type="EMBL" id="MDX6806998.1"/>
    </source>
</evidence>
<dbReference type="EMBL" id="JAXAFJ010000008">
    <property type="protein sequence ID" value="MDX6806998.1"/>
    <property type="molecule type" value="Genomic_DNA"/>
</dbReference>
<dbReference type="Pfam" id="PF02518">
    <property type="entry name" value="HATPase_c"/>
    <property type="match status" value="1"/>
</dbReference>
<dbReference type="InterPro" id="IPR036890">
    <property type="entry name" value="HATPase_C_sf"/>
</dbReference>
<dbReference type="InterPro" id="IPR011006">
    <property type="entry name" value="CheY-like_superfamily"/>
</dbReference>
<keyword evidence="12" id="KW-1185">Reference proteome</keyword>
<dbReference type="Proteomes" id="UP001274321">
    <property type="component" value="Unassembled WGS sequence"/>
</dbReference>
<dbReference type="SUPFAM" id="SSF52172">
    <property type="entry name" value="CheY-like"/>
    <property type="match status" value="1"/>
</dbReference>
<evidence type="ECO:0000256" key="8">
    <source>
        <dbReference type="PROSITE-ProRule" id="PRU00169"/>
    </source>
</evidence>
<evidence type="ECO:0000256" key="3">
    <source>
        <dbReference type="ARBA" id="ARBA00022553"/>
    </source>
</evidence>
<evidence type="ECO:0000256" key="6">
    <source>
        <dbReference type="ARBA" id="ARBA00022777"/>
    </source>
</evidence>
<organism evidence="11 12">
    <name type="scientific">Terrihabitans rhizophilus</name>
    <dbReference type="NCBI Taxonomy" id="3092662"/>
    <lineage>
        <taxon>Bacteria</taxon>
        <taxon>Pseudomonadati</taxon>
        <taxon>Pseudomonadota</taxon>
        <taxon>Alphaproteobacteria</taxon>
        <taxon>Hyphomicrobiales</taxon>
        <taxon>Terrihabitans</taxon>
    </lineage>
</organism>
<keyword evidence="7" id="KW-0067">ATP-binding</keyword>
<accession>A0ABU4RS42</accession>
<evidence type="ECO:0000256" key="2">
    <source>
        <dbReference type="ARBA" id="ARBA00012438"/>
    </source>
</evidence>
<dbReference type="InterPro" id="IPR011495">
    <property type="entry name" value="Sig_transdc_His_kin_sub2_dim/P"/>
</dbReference>
<proteinExistence type="predicted"/>
<dbReference type="Gene3D" id="3.30.565.10">
    <property type="entry name" value="Histidine kinase-like ATPase, C-terminal domain"/>
    <property type="match status" value="1"/>
</dbReference>
<feature type="coiled-coil region" evidence="9">
    <location>
        <begin position="131"/>
        <end position="162"/>
    </location>
</feature>
<dbReference type="Gene3D" id="3.40.50.2300">
    <property type="match status" value="1"/>
</dbReference>
<evidence type="ECO:0000256" key="5">
    <source>
        <dbReference type="ARBA" id="ARBA00022741"/>
    </source>
</evidence>
<dbReference type="SUPFAM" id="SSF55874">
    <property type="entry name" value="ATPase domain of HSP90 chaperone/DNA topoisomerase II/histidine kinase"/>
    <property type="match status" value="1"/>
</dbReference>
<keyword evidence="4" id="KW-0808">Transferase</keyword>
<protein>
    <recommendedName>
        <fullName evidence="2">histidine kinase</fullName>
        <ecNumber evidence="2">2.7.13.3</ecNumber>
    </recommendedName>
</protein>
<dbReference type="InterPro" id="IPR003594">
    <property type="entry name" value="HATPase_dom"/>
</dbReference>
<evidence type="ECO:0000256" key="7">
    <source>
        <dbReference type="ARBA" id="ARBA00022840"/>
    </source>
</evidence>
<evidence type="ECO:0000256" key="1">
    <source>
        <dbReference type="ARBA" id="ARBA00000085"/>
    </source>
</evidence>
<dbReference type="RefSeq" id="WP_319845122.1">
    <property type="nucleotide sequence ID" value="NZ_JAXAFJ010000008.1"/>
</dbReference>
<keyword evidence="5" id="KW-0547">Nucleotide-binding</keyword>
<gene>
    <name evidence="11" type="ORF">SCD90_13070</name>
</gene>
<dbReference type="Pfam" id="PF07568">
    <property type="entry name" value="HisKA_2"/>
    <property type="match status" value="1"/>
</dbReference>
<dbReference type="PANTHER" id="PTHR41523:SF8">
    <property type="entry name" value="ETHYLENE RESPONSE SENSOR PROTEIN"/>
    <property type="match status" value="1"/>
</dbReference>
<dbReference type="PANTHER" id="PTHR41523">
    <property type="entry name" value="TWO-COMPONENT SYSTEM SENSOR PROTEIN"/>
    <property type="match status" value="1"/>
</dbReference>
<feature type="modified residue" description="4-aspartylphosphate" evidence="8">
    <location>
        <position position="65"/>
    </location>
</feature>
<dbReference type="InterPro" id="IPR001789">
    <property type="entry name" value="Sig_transdc_resp-reg_receiver"/>
</dbReference>
<evidence type="ECO:0000313" key="12">
    <source>
        <dbReference type="Proteomes" id="UP001274321"/>
    </source>
</evidence>
<dbReference type="Pfam" id="PF00072">
    <property type="entry name" value="Response_reg"/>
    <property type="match status" value="1"/>
</dbReference>
<dbReference type="SMART" id="SM00448">
    <property type="entry name" value="REC"/>
    <property type="match status" value="1"/>
</dbReference>
<keyword evidence="6" id="KW-0418">Kinase</keyword>
<name>A0ABU4RS42_9HYPH</name>
<keyword evidence="3 8" id="KW-0597">Phosphoprotein</keyword>
<dbReference type="SMART" id="SM00387">
    <property type="entry name" value="HATPase_c"/>
    <property type="match status" value="1"/>
</dbReference>
<keyword evidence="9" id="KW-0175">Coiled coil</keyword>
<reference evidence="11 12" key="1">
    <citation type="submission" date="2023-11" db="EMBL/GenBank/DDBJ databases">
        <authorList>
            <person name="Bao R."/>
        </authorList>
    </citation>
    <scope>NUCLEOTIDE SEQUENCE [LARGE SCALE GENOMIC DNA]</scope>
    <source>
        <strain evidence="11 12">PJ23</strain>
    </source>
</reference>
<sequence>MNEQPAAEAPPSEGIRVLYVDDDPGLRRLVEKALTRHGFDVAFASSGDEGLERLRVERFDAVTLDHFMPGKDGLATLDDIRAMDDAPPVIYVTGADESRIAVSALKAGATDYVIKDVEGIFLELLRSAIIQAVEQRKLQKAKEEAERQVREARDRAELLLREVNHRVANSLQLVNSLVTMQTAMVTDAAARSALLETQGRIAAIGQIHRRLYTSDDVRFVEIGTYLDGLLEELESALSGEGRPHPIEFKGDQVHMPTDKAVSLGMLITELVTNSYKYAYPEGVEGGIRVQLARADGEHVNITVEDDGIGWTGQGTPKGGGLGSKIINAMARILGTTVEFDPAHRGTRINLRFAAA</sequence>
<comment type="caution">
    <text evidence="11">The sequence shown here is derived from an EMBL/GenBank/DDBJ whole genome shotgun (WGS) entry which is preliminary data.</text>
</comment>
<dbReference type="CDD" id="cd00156">
    <property type="entry name" value="REC"/>
    <property type="match status" value="1"/>
</dbReference>